<dbReference type="InterPro" id="IPR041698">
    <property type="entry name" value="Methyltransf_25"/>
</dbReference>
<feature type="domain" description="Methyltransferase" evidence="1">
    <location>
        <begin position="121"/>
        <end position="214"/>
    </location>
</feature>
<reference evidence="2 3" key="1">
    <citation type="journal article" date="2016" name="Nat. Commun.">
        <title>Thousands of microbial genomes shed light on interconnected biogeochemical processes in an aquifer system.</title>
        <authorList>
            <person name="Anantharaman K."/>
            <person name="Brown C.T."/>
            <person name="Hug L.A."/>
            <person name="Sharon I."/>
            <person name="Castelle C.J."/>
            <person name="Probst A.J."/>
            <person name="Thomas B.C."/>
            <person name="Singh A."/>
            <person name="Wilkins M.J."/>
            <person name="Karaoz U."/>
            <person name="Brodie E.L."/>
            <person name="Williams K.H."/>
            <person name="Hubbard S.S."/>
            <person name="Banfield J.F."/>
        </authorList>
    </citation>
    <scope>NUCLEOTIDE SEQUENCE [LARGE SCALE GENOMIC DNA]</scope>
</reference>
<gene>
    <name evidence="2" type="ORF">A2W05_01165</name>
</gene>
<dbReference type="Gene3D" id="3.40.50.150">
    <property type="entry name" value="Vaccinia Virus protein VP39"/>
    <property type="match status" value="1"/>
</dbReference>
<proteinExistence type="predicted"/>
<evidence type="ECO:0000313" key="2">
    <source>
        <dbReference type="EMBL" id="OGL45995.1"/>
    </source>
</evidence>
<dbReference type="EMBL" id="MGDE01000109">
    <property type="protein sequence ID" value="OGL45995.1"/>
    <property type="molecule type" value="Genomic_DNA"/>
</dbReference>
<accession>A0A1F7RWQ8</accession>
<comment type="caution">
    <text evidence="2">The sequence shown here is derived from an EMBL/GenBank/DDBJ whole genome shotgun (WGS) entry which is preliminary data.</text>
</comment>
<sequence length="271" mass="31359">MFKDIVYIIKNISKLKEVINWEIPSFPVAVGNPARVISNRLKLDLSRIDINTINQLSEEEFKTKEELIKKVLDYSPESEGIPATEERAFPGEKRFIESGYYKIMLKRYLFAGTALCIDSDVLDTCCGLGWGSYIVAHYAKQVTAVDIDKEVINLCMDTWEVPNVSWIQGDVLKLSYFIDRKFDVALGMETIEHFRKEDGEKYVEMVFNMLNDGGLFVGTSAFPETRKEADELLKNNDSHLYIFTLCEMKNILSRYFKEHNIVNNWMFIARK</sequence>
<dbReference type="Pfam" id="PF13649">
    <property type="entry name" value="Methyltransf_25"/>
    <property type="match status" value="1"/>
</dbReference>
<evidence type="ECO:0000259" key="1">
    <source>
        <dbReference type="Pfam" id="PF13649"/>
    </source>
</evidence>
<dbReference type="InterPro" id="IPR029063">
    <property type="entry name" value="SAM-dependent_MTases_sf"/>
</dbReference>
<name>A0A1F7RWQ8_9BACT</name>
<dbReference type="CDD" id="cd02440">
    <property type="entry name" value="AdoMet_MTases"/>
    <property type="match status" value="1"/>
</dbReference>
<dbReference type="SUPFAM" id="SSF53335">
    <property type="entry name" value="S-adenosyl-L-methionine-dependent methyltransferases"/>
    <property type="match status" value="1"/>
</dbReference>
<dbReference type="Proteomes" id="UP000178797">
    <property type="component" value="Unassembled WGS sequence"/>
</dbReference>
<organism evidence="2 3">
    <name type="scientific">Candidatus Schekmanbacteria bacterium RBG_16_38_10</name>
    <dbReference type="NCBI Taxonomy" id="1817879"/>
    <lineage>
        <taxon>Bacteria</taxon>
        <taxon>Candidatus Schekmaniibacteriota</taxon>
    </lineage>
</organism>
<evidence type="ECO:0000313" key="3">
    <source>
        <dbReference type="Proteomes" id="UP000178797"/>
    </source>
</evidence>
<dbReference type="AlphaFoldDB" id="A0A1F7RWQ8"/>
<protein>
    <recommendedName>
        <fullName evidence="1">Methyltransferase domain-containing protein</fullName>
    </recommendedName>
</protein>